<dbReference type="SUPFAM" id="SSF46955">
    <property type="entry name" value="Putative DNA-binding domain"/>
    <property type="match status" value="1"/>
</dbReference>
<accession>A0A6J7DX44</accession>
<dbReference type="EMBL" id="CAFBLU010000011">
    <property type="protein sequence ID" value="CAB4873134.1"/>
    <property type="molecule type" value="Genomic_DNA"/>
</dbReference>
<evidence type="ECO:0000256" key="2">
    <source>
        <dbReference type="SAM" id="Coils"/>
    </source>
</evidence>
<dbReference type="SMART" id="SM00422">
    <property type="entry name" value="HTH_MERR"/>
    <property type="match status" value="1"/>
</dbReference>
<dbReference type="NCBIfam" id="NF047375">
    <property type="entry name" value="HeatShock_HspR"/>
    <property type="match status" value="1"/>
</dbReference>
<dbReference type="AlphaFoldDB" id="A0A6J7DX44"/>
<protein>
    <submittedName>
        <fullName evidence="4">Unannotated protein</fullName>
    </submittedName>
</protein>
<proteinExistence type="predicted"/>
<name>A0A6J7DX44_9ZZZZ</name>
<evidence type="ECO:0000259" key="3">
    <source>
        <dbReference type="PROSITE" id="PS50937"/>
    </source>
</evidence>
<sequence length="170" mass="19224">MEAMAERRRTTRVSIVQDHDRGLYMISVAADLADMHPQTLRAYETKGLIKPGRSSKGTRLYSQADVDRLLRIQEMTAELGLNLAGVAQVLALEDRLTQTRERAEMLEARARELEVEVARLEQLRRDLRAEIVPYQAAGLPARQVDVQRPTRISFLRAPSKTVGNSKESNQ</sequence>
<organism evidence="4">
    <name type="scientific">freshwater metagenome</name>
    <dbReference type="NCBI Taxonomy" id="449393"/>
    <lineage>
        <taxon>unclassified sequences</taxon>
        <taxon>metagenomes</taxon>
        <taxon>ecological metagenomes</taxon>
    </lineage>
</organism>
<evidence type="ECO:0000313" key="4">
    <source>
        <dbReference type="EMBL" id="CAB4873134.1"/>
    </source>
</evidence>
<dbReference type="InterPro" id="IPR000551">
    <property type="entry name" value="MerR-type_HTH_dom"/>
</dbReference>
<feature type="coiled-coil region" evidence="2">
    <location>
        <begin position="89"/>
        <end position="130"/>
    </location>
</feature>
<evidence type="ECO:0000256" key="1">
    <source>
        <dbReference type="ARBA" id="ARBA00023125"/>
    </source>
</evidence>
<keyword evidence="1" id="KW-0238">DNA-binding</keyword>
<dbReference type="InterPro" id="IPR009061">
    <property type="entry name" value="DNA-bd_dom_put_sf"/>
</dbReference>
<feature type="domain" description="HTH merR-type" evidence="3">
    <location>
        <begin position="23"/>
        <end position="92"/>
    </location>
</feature>
<reference evidence="4" key="1">
    <citation type="submission" date="2020-05" db="EMBL/GenBank/DDBJ databases">
        <authorList>
            <person name="Chiriac C."/>
            <person name="Salcher M."/>
            <person name="Ghai R."/>
            <person name="Kavagutti S V."/>
        </authorList>
    </citation>
    <scope>NUCLEOTIDE SEQUENCE</scope>
</reference>
<dbReference type="InterPro" id="IPR047057">
    <property type="entry name" value="MerR_fam"/>
</dbReference>
<dbReference type="GO" id="GO:0003700">
    <property type="term" value="F:DNA-binding transcription factor activity"/>
    <property type="evidence" value="ECO:0007669"/>
    <property type="project" value="InterPro"/>
</dbReference>
<dbReference type="PROSITE" id="PS50937">
    <property type="entry name" value="HTH_MERR_2"/>
    <property type="match status" value="1"/>
</dbReference>
<dbReference type="Pfam" id="PF13411">
    <property type="entry name" value="MerR_1"/>
    <property type="match status" value="1"/>
</dbReference>
<dbReference type="PANTHER" id="PTHR30204">
    <property type="entry name" value="REDOX-CYCLING DRUG-SENSING TRANSCRIPTIONAL ACTIVATOR SOXR"/>
    <property type="match status" value="1"/>
</dbReference>
<dbReference type="PANTHER" id="PTHR30204:SF58">
    <property type="entry name" value="HTH-TYPE TRANSCRIPTIONAL REGULATOR YFMP"/>
    <property type="match status" value="1"/>
</dbReference>
<dbReference type="Gene3D" id="1.10.1660.10">
    <property type="match status" value="1"/>
</dbReference>
<gene>
    <name evidence="4" type="ORF">UFOPK3444_00849</name>
</gene>
<keyword evidence="2" id="KW-0175">Coiled coil</keyword>
<dbReference type="GO" id="GO:0003677">
    <property type="term" value="F:DNA binding"/>
    <property type="evidence" value="ECO:0007669"/>
    <property type="project" value="UniProtKB-KW"/>
</dbReference>